<reference evidence="2" key="1">
    <citation type="submission" date="2020-07" db="EMBL/GenBank/DDBJ databases">
        <title>Multicomponent nature underlies the extraordinary mechanical properties of spider dragline silk.</title>
        <authorList>
            <person name="Kono N."/>
            <person name="Nakamura H."/>
            <person name="Mori M."/>
            <person name="Yoshida Y."/>
            <person name="Ohtoshi R."/>
            <person name="Malay A.D."/>
            <person name="Moran D.A.P."/>
            <person name="Tomita M."/>
            <person name="Numata K."/>
            <person name="Arakawa K."/>
        </authorList>
    </citation>
    <scope>NUCLEOTIDE SEQUENCE</scope>
</reference>
<feature type="region of interest" description="Disordered" evidence="1">
    <location>
        <begin position="17"/>
        <end position="73"/>
    </location>
</feature>
<gene>
    <name evidence="2" type="ORF">TNCT_197961</name>
</gene>
<dbReference type="EMBL" id="BMAO01012286">
    <property type="protein sequence ID" value="GFQ80327.1"/>
    <property type="molecule type" value="Genomic_DNA"/>
</dbReference>
<proteinExistence type="predicted"/>
<keyword evidence="3" id="KW-1185">Reference proteome</keyword>
<evidence type="ECO:0000256" key="1">
    <source>
        <dbReference type="SAM" id="MobiDB-lite"/>
    </source>
</evidence>
<comment type="caution">
    <text evidence="2">The sequence shown here is derived from an EMBL/GenBank/DDBJ whole genome shotgun (WGS) entry which is preliminary data.</text>
</comment>
<sequence length="99" mass="11521">MQNGVRFVFISRAQHTKRLHPAAHPPHHHHLSPGAETDEMQRALKDNRPDARERKTKTTPSTPRRSSLPKKHCTPIKSNIYYDRASLSPTLCWHRRMPN</sequence>
<feature type="compositionally biased region" description="Basic residues" evidence="1">
    <location>
        <begin position="17"/>
        <end position="31"/>
    </location>
</feature>
<dbReference type="Proteomes" id="UP000887116">
    <property type="component" value="Unassembled WGS sequence"/>
</dbReference>
<evidence type="ECO:0000313" key="2">
    <source>
        <dbReference type="EMBL" id="GFQ80327.1"/>
    </source>
</evidence>
<organism evidence="2 3">
    <name type="scientific">Trichonephila clavata</name>
    <name type="common">Joro spider</name>
    <name type="synonym">Nephila clavata</name>
    <dbReference type="NCBI Taxonomy" id="2740835"/>
    <lineage>
        <taxon>Eukaryota</taxon>
        <taxon>Metazoa</taxon>
        <taxon>Ecdysozoa</taxon>
        <taxon>Arthropoda</taxon>
        <taxon>Chelicerata</taxon>
        <taxon>Arachnida</taxon>
        <taxon>Araneae</taxon>
        <taxon>Araneomorphae</taxon>
        <taxon>Entelegynae</taxon>
        <taxon>Araneoidea</taxon>
        <taxon>Nephilidae</taxon>
        <taxon>Trichonephila</taxon>
    </lineage>
</organism>
<evidence type="ECO:0000313" key="3">
    <source>
        <dbReference type="Proteomes" id="UP000887116"/>
    </source>
</evidence>
<dbReference type="AlphaFoldDB" id="A0A8X6HSD8"/>
<protein>
    <submittedName>
        <fullName evidence="2">Uncharacterized protein</fullName>
    </submittedName>
</protein>
<accession>A0A8X6HSD8</accession>
<name>A0A8X6HSD8_TRICU</name>
<feature type="compositionally biased region" description="Basic and acidic residues" evidence="1">
    <location>
        <begin position="39"/>
        <end position="53"/>
    </location>
</feature>